<name>A0AAW9S706_9BACT</name>
<accession>A0AAW9S706</accession>
<evidence type="ECO:0000256" key="1">
    <source>
        <dbReference type="SAM" id="SignalP"/>
    </source>
</evidence>
<evidence type="ECO:0000313" key="3">
    <source>
        <dbReference type="Proteomes" id="UP001403385"/>
    </source>
</evidence>
<gene>
    <name evidence="2" type="ORF">AAG747_23845</name>
</gene>
<sequence>MKAKPIFFATLCLVAWVGTYPTSKAAILDEKPDKTDLEVTQMWLKIMIESNAGAYAYGHVISYRITFEGAEMIIEQRMRKKNNCFKILYAVDMRKMNLGANVTLSKDEKERQLRIIFDQSLIRLINDHPDRDQELIFDNLPKLSLGERIFEHLAEAKKLLSGFQIAKNE</sequence>
<protein>
    <recommendedName>
        <fullName evidence="4">DUF4468 domain-containing protein</fullName>
    </recommendedName>
</protein>
<evidence type="ECO:0008006" key="4">
    <source>
        <dbReference type="Google" id="ProtNLM"/>
    </source>
</evidence>
<proteinExistence type="predicted"/>
<feature type="signal peptide" evidence="1">
    <location>
        <begin position="1"/>
        <end position="25"/>
    </location>
</feature>
<feature type="chain" id="PRO_5043701511" description="DUF4468 domain-containing protein" evidence="1">
    <location>
        <begin position="26"/>
        <end position="169"/>
    </location>
</feature>
<dbReference type="RefSeq" id="WP_346823757.1">
    <property type="nucleotide sequence ID" value="NZ_JBDKWZ010000018.1"/>
</dbReference>
<keyword evidence="3" id="KW-1185">Reference proteome</keyword>
<comment type="caution">
    <text evidence="2">The sequence shown here is derived from an EMBL/GenBank/DDBJ whole genome shotgun (WGS) entry which is preliminary data.</text>
</comment>
<reference evidence="2 3" key="1">
    <citation type="submission" date="2024-04" db="EMBL/GenBank/DDBJ databases">
        <title>Novel genus in family Flammeovirgaceae.</title>
        <authorList>
            <person name="Nguyen T.H."/>
            <person name="Vuong T.Q."/>
            <person name="Le H."/>
            <person name="Kim S.-G."/>
        </authorList>
    </citation>
    <scope>NUCLEOTIDE SEQUENCE [LARGE SCALE GENOMIC DNA]</scope>
    <source>
        <strain evidence="2 3">JCM 23209</strain>
    </source>
</reference>
<dbReference type="EMBL" id="JBDKWZ010000018">
    <property type="protein sequence ID" value="MEN7550975.1"/>
    <property type="molecule type" value="Genomic_DNA"/>
</dbReference>
<organism evidence="2 3">
    <name type="scientific">Rapidithrix thailandica</name>
    <dbReference type="NCBI Taxonomy" id="413964"/>
    <lineage>
        <taxon>Bacteria</taxon>
        <taxon>Pseudomonadati</taxon>
        <taxon>Bacteroidota</taxon>
        <taxon>Cytophagia</taxon>
        <taxon>Cytophagales</taxon>
        <taxon>Flammeovirgaceae</taxon>
        <taxon>Rapidithrix</taxon>
    </lineage>
</organism>
<dbReference type="AlphaFoldDB" id="A0AAW9S706"/>
<dbReference type="Proteomes" id="UP001403385">
    <property type="component" value="Unassembled WGS sequence"/>
</dbReference>
<keyword evidence="1" id="KW-0732">Signal</keyword>
<evidence type="ECO:0000313" key="2">
    <source>
        <dbReference type="EMBL" id="MEN7550975.1"/>
    </source>
</evidence>